<feature type="domain" description="Galactosyltransferase C-terminal" evidence="11">
    <location>
        <begin position="136"/>
        <end position="212"/>
    </location>
</feature>
<dbReference type="InterPro" id="IPR003859">
    <property type="entry name" value="Galactosyl_T"/>
</dbReference>
<accession>A0A2A4JIG1</accession>
<reference evidence="13" key="1">
    <citation type="submission" date="2017-09" db="EMBL/GenBank/DDBJ databases">
        <title>Contemporary evolution of a Lepidopteran species, Heliothis virescens, in response to modern agricultural practices.</title>
        <authorList>
            <person name="Fritz M.L."/>
            <person name="Deyonke A.M."/>
            <person name="Papanicolaou A."/>
            <person name="Micinski S."/>
            <person name="Westbrook J."/>
            <person name="Gould F."/>
        </authorList>
    </citation>
    <scope>NUCLEOTIDE SEQUENCE [LARGE SCALE GENOMIC DNA]</scope>
    <source>
        <strain evidence="13">HvINT-</strain>
        <tissue evidence="13">Whole body</tissue>
    </source>
</reference>
<keyword evidence="10" id="KW-0325">Glycoprotein</keyword>
<comment type="pathway">
    <text evidence="2">Protein modification; protein glycosylation.</text>
</comment>
<evidence type="ECO:0000256" key="3">
    <source>
        <dbReference type="ARBA" id="ARBA00005735"/>
    </source>
</evidence>
<proteinExistence type="inferred from homology"/>
<organism evidence="13">
    <name type="scientific">Heliothis virescens</name>
    <name type="common">Tobacco budworm moth</name>
    <dbReference type="NCBI Taxonomy" id="7102"/>
    <lineage>
        <taxon>Eukaryota</taxon>
        <taxon>Metazoa</taxon>
        <taxon>Ecdysozoa</taxon>
        <taxon>Arthropoda</taxon>
        <taxon>Hexapoda</taxon>
        <taxon>Insecta</taxon>
        <taxon>Pterygota</taxon>
        <taxon>Neoptera</taxon>
        <taxon>Endopterygota</taxon>
        <taxon>Lepidoptera</taxon>
        <taxon>Glossata</taxon>
        <taxon>Ditrysia</taxon>
        <taxon>Noctuoidea</taxon>
        <taxon>Noctuidae</taxon>
        <taxon>Heliothinae</taxon>
        <taxon>Heliothis</taxon>
    </lineage>
</organism>
<feature type="domain" description="Galactosyltransferase N-terminal" evidence="12">
    <location>
        <begin position="661"/>
        <end position="780"/>
    </location>
</feature>
<protein>
    <recommendedName>
        <fullName evidence="14">Beta-1,4-N-acetylgalactosaminyltransferase bre-4</fullName>
    </recommendedName>
</protein>
<keyword evidence="5" id="KW-0808">Transferase</keyword>
<evidence type="ECO:0000256" key="4">
    <source>
        <dbReference type="ARBA" id="ARBA00022676"/>
    </source>
</evidence>
<feature type="domain" description="Galactosyltransferase N-terminal" evidence="12">
    <location>
        <begin position="4"/>
        <end position="132"/>
    </location>
</feature>
<gene>
    <name evidence="13" type="ORF">B5V51_1690</name>
</gene>
<comment type="subcellular location">
    <subcellularLocation>
        <location evidence="1">Membrane</location>
        <topology evidence="1">Single-pass type II membrane protein</topology>
    </subcellularLocation>
</comment>
<dbReference type="Pfam" id="PF02709">
    <property type="entry name" value="Glyco_transf_7C"/>
    <property type="match status" value="2"/>
</dbReference>
<sequence length="879" mass="101737">MDTTRHITGPILVEKVIIDLEWVEKLNPDVKTGGTYAPAHCRPINRVAIIVPYRNRKINLIIFLRYIHPLLKKQELNYRIFLIEQLGTEKFNKGSLYNIAFLETQRFGTWDCLVFHDVDLVPEHEGIPYSCNQHPTHMSPAVEMFDYELPYDALFGGVTSLTPAQYEAVNGYSNCYWNWGAEDDDMQRRLKSKNYTISRYNSTIARYATLPHLSNEIGKERNLFLMLTRLLYIKEGLATTKYRLIKVTEKKLFTHILADVNPTKLKLDTKSLMHHVVSLHGNSLEYGRQELQLKSISAAALHEYLARERNRKIRLLGLKDQTDSVTGPIKVVKNKTNLEYVEQQNPDVKLGGYYAPTHCRSAYRVAIIVPHRDRKDNLAILLRHIHPLLKKQLLEYRIFVIEQHEKFNKGSLYNIAFLETQRFGTWDCLVFHDVDLVPEHEGILYSCNQQPTHMSPAVESFKYLLPYTRIFGGVTALTPQHYRLVNGYSNFYWNWGAEDDDFYGRLESKNLTVSRYNSSIARYATLPHNSTAIGKERLNRFHETLIPCEAKMEPQHKFYTRKAWIYVICLLIALDCFFHMLICYDVLFALGISAAANQRNSYFILKTQYHPKFGTKAYYEYPLVIGAKASKSYGADPYNSSYYWFTSMKKFFKDIGPVEPITLNQTEPNFDWIEQQNPDVKLGGYFAPTHCRATSKVAVVIPCRDSNVNLKALLRYLHPLLQKKLLEYRIFVIEQFGTERFNKGSLYNIAFLETQRFGTWDCLVFHDVDLIPDKDIPYTCPQRPEGFSPTAELYGYSEYRNAVGSVTAVSPKDFEAMDGFCNTYWGKGGSQDYYNNPQLFEIPTGRQGLRGTKYNLLNVTEEKLYTHISADLSVVRIIV</sequence>
<dbReference type="GO" id="GO:0005975">
    <property type="term" value="P:carbohydrate metabolic process"/>
    <property type="evidence" value="ECO:0007669"/>
    <property type="project" value="InterPro"/>
</dbReference>
<dbReference type="GO" id="GO:0008378">
    <property type="term" value="F:galactosyltransferase activity"/>
    <property type="evidence" value="ECO:0007669"/>
    <property type="project" value="TreeGrafter"/>
</dbReference>
<feature type="domain" description="Galactosyltransferase C-terminal" evidence="11">
    <location>
        <begin position="452"/>
        <end position="528"/>
    </location>
</feature>
<keyword evidence="8" id="KW-1133">Transmembrane helix</keyword>
<dbReference type="PANTHER" id="PTHR19300">
    <property type="entry name" value="BETA-1,4-GALACTOSYLTRANSFERASE"/>
    <property type="match status" value="1"/>
</dbReference>
<comment type="caution">
    <text evidence="13">The sequence shown here is derived from an EMBL/GenBank/DDBJ whole genome shotgun (WGS) entry which is preliminary data.</text>
</comment>
<dbReference type="GO" id="GO:0006688">
    <property type="term" value="P:glycosphingolipid biosynthetic process"/>
    <property type="evidence" value="ECO:0007669"/>
    <property type="project" value="TreeGrafter"/>
</dbReference>
<evidence type="ECO:0000259" key="12">
    <source>
        <dbReference type="Pfam" id="PF13733"/>
    </source>
</evidence>
<dbReference type="InterPro" id="IPR029044">
    <property type="entry name" value="Nucleotide-diphossugar_trans"/>
</dbReference>
<evidence type="ECO:0000256" key="6">
    <source>
        <dbReference type="ARBA" id="ARBA00022692"/>
    </source>
</evidence>
<dbReference type="GO" id="GO:0005794">
    <property type="term" value="C:Golgi apparatus"/>
    <property type="evidence" value="ECO:0007669"/>
    <property type="project" value="TreeGrafter"/>
</dbReference>
<dbReference type="PRINTS" id="PR02050">
    <property type="entry name" value="B14GALTRFASE"/>
</dbReference>
<dbReference type="InterPro" id="IPR027995">
    <property type="entry name" value="Galactosyl_T_N"/>
</dbReference>
<dbReference type="PANTHER" id="PTHR19300:SF57">
    <property type="entry name" value="BETA-1,4-N-ACETYLGALACTOSAMINYLTRANSFERASE"/>
    <property type="match status" value="1"/>
</dbReference>
<feature type="domain" description="Galactosyltransferase N-terminal" evidence="12">
    <location>
        <begin position="322"/>
        <end position="448"/>
    </location>
</feature>
<dbReference type="UniPathway" id="UPA00378"/>
<evidence type="ECO:0000256" key="2">
    <source>
        <dbReference type="ARBA" id="ARBA00004922"/>
    </source>
</evidence>
<keyword evidence="4" id="KW-0328">Glycosyltransferase</keyword>
<evidence type="ECO:0008006" key="14">
    <source>
        <dbReference type="Google" id="ProtNLM"/>
    </source>
</evidence>
<evidence type="ECO:0000256" key="8">
    <source>
        <dbReference type="ARBA" id="ARBA00022989"/>
    </source>
</evidence>
<evidence type="ECO:0000313" key="13">
    <source>
        <dbReference type="EMBL" id="PCG71589.1"/>
    </source>
</evidence>
<dbReference type="Pfam" id="PF13733">
    <property type="entry name" value="Glyco_transf_7N"/>
    <property type="match status" value="3"/>
</dbReference>
<keyword evidence="9" id="KW-0472">Membrane</keyword>
<dbReference type="Gene3D" id="3.90.550.10">
    <property type="entry name" value="Spore Coat Polysaccharide Biosynthesis Protein SpsA, Chain A"/>
    <property type="match status" value="3"/>
</dbReference>
<dbReference type="EMBL" id="NWSH01001348">
    <property type="protein sequence ID" value="PCG71589.1"/>
    <property type="molecule type" value="Genomic_DNA"/>
</dbReference>
<name>A0A2A4JIG1_HELVI</name>
<dbReference type="GO" id="GO:0016020">
    <property type="term" value="C:membrane"/>
    <property type="evidence" value="ECO:0007669"/>
    <property type="project" value="UniProtKB-SubCell"/>
</dbReference>
<evidence type="ECO:0000256" key="7">
    <source>
        <dbReference type="ARBA" id="ARBA00022968"/>
    </source>
</evidence>
<dbReference type="GO" id="GO:0033842">
    <property type="term" value="F:N-acetyl-beta-glucosaminyl-derivative 4-beta-N-acetylgalactosaminyltransferase activity"/>
    <property type="evidence" value="ECO:0007669"/>
    <property type="project" value="TreeGrafter"/>
</dbReference>
<evidence type="ECO:0000256" key="9">
    <source>
        <dbReference type="ARBA" id="ARBA00023136"/>
    </source>
</evidence>
<dbReference type="STRING" id="7102.A0A2A4JIG1"/>
<dbReference type="InterPro" id="IPR027791">
    <property type="entry name" value="Galactosyl_T_C"/>
</dbReference>
<keyword evidence="6" id="KW-0812">Transmembrane</keyword>
<evidence type="ECO:0000259" key="11">
    <source>
        <dbReference type="Pfam" id="PF02709"/>
    </source>
</evidence>
<dbReference type="AlphaFoldDB" id="A0A2A4JIG1"/>
<dbReference type="SUPFAM" id="SSF53448">
    <property type="entry name" value="Nucleotide-diphospho-sugar transferases"/>
    <property type="match status" value="3"/>
</dbReference>
<keyword evidence="7" id="KW-0735">Signal-anchor</keyword>
<evidence type="ECO:0000256" key="5">
    <source>
        <dbReference type="ARBA" id="ARBA00022679"/>
    </source>
</evidence>
<evidence type="ECO:0000256" key="1">
    <source>
        <dbReference type="ARBA" id="ARBA00004606"/>
    </source>
</evidence>
<comment type="similarity">
    <text evidence="3">Belongs to the glycosyltransferase 7 family.</text>
</comment>
<evidence type="ECO:0000256" key="10">
    <source>
        <dbReference type="ARBA" id="ARBA00023180"/>
    </source>
</evidence>